<keyword evidence="3" id="KW-0067">ATP-binding</keyword>
<comment type="similarity">
    <text evidence="1">Belongs to the Mg-chelatase subunits D/I family. ComM subfamily.</text>
</comment>
<name>A0ABW0S4H0_9BURK</name>
<feature type="domain" description="AAA+ ATPase" evidence="4">
    <location>
        <begin position="216"/>
        <end position="397"/>
    </location>
</feature>
<dbReference type="PANTHER" id="PTHR32039">
    <property type="entry name" value="MAGNESIUM-CHELATASE SUBUNIT CHLI"/>
    <property type="match status" value="1"/>
</dbReference>
<dbReference type="InterPro" id="IPR000523">
    <property type="entry name" value="Mg_chelatse_chII-like_cat_dom"/>
</dbReference>
<dbReference type="NCBIfam" id="NF007365">
    <property type="entry name" value="PRK09862.1"/>
    <property type="match status" value="1"/>
</dbReference>
<protein>
    <submittedName>
        <fullName evidence="5">YifB family Mg chelatase-like AAA ATPase</fullName>
    </submittedName>
</protein>
<comment type="caution">
    <text evidence="5">The sequence shown here is derived from an EMBL/GenBank/DDBJ whole genome shotgun (WGS) entry which is preliminary data.</text>
</comment>
<dbReference type="Pfam" id="PF13541">
    <property type="entry name" value="ChlI"/>
    <property type="match status" value="1"/>
</dbReference>
<evidence type="ECO:0000256" key="3">
    <source>
        <dbReference type="ARBA" id="ARBA00022840"/>
    </source>
</evidence>
<dbReference type="PANTHER" id="PTHR32039:SF7">
    <property type="entry name" value="COMPETENCE PROTEIN COMM"/>
    <property type="match status" value="1"/>
</dbReference>
<dbReference type="InterPro" id="IPR045006">
    <property type="entry name" value="CHLI-like"/>
</dbReference>
<dbReference type="SMART" id="SM00382">
    <property type="entry name" value="AAA"/>
    <property type="match status" value="1"/>
</dbReference>
<dbReference type="InterPro" id="IPR025158">
    <property type="entry name" value="Mg_chelat-rel_C"/>
</dbReference>
<sequence length="505" mass="54581">MSLAVLRSRALAGMDAPSVSVEVHLANGLPGMAIVGLADAEVRESRDRVRAALQNSGFELPNRRITINLAPADLPKESGRFDLPIALGILAASEQIPSEGLDRYEFAGELSLSGELRPIRGALAMTFAMHRSADGARRAFVLPHANADEAALVSEAAIYPANTLLEVCTHFAAQSDDARLARHRPPAALAPPRYPDFADVKGQQHVKRALEIAAAGLHSVLMVGPPGAGKSMLASRFAGLLPPLSDEDALESAAIQSLAGRFSIEHWRRRPFRSPHHTSSGMALVGGGGVPRPGEISLAHHGVLFLDELPEFSRHVLEVLREPLESGHITISRAARQADFPASFQLIAAMNPCPCGWLGHPSGKCRCNHEAVLRYQNKISGPLLDRIDLQVPVSAMAPESMAAQADGEPSSAIAARVTRAHAIQLARQGKVNQRLATREIDRHCELDDAAEQLLRNAMRHLHWSARAYHRVLKVARTIADLAEARRVQAEHVAEAIQYRRGLVES</sequence>
<dbReference type="Pfam" id="PF13335">
    <property type="entry name" value="Mg_chelatase_C"/>
    <property type="match status" value="1"/>
</dbReference>
<dbReference type="SUPFAM" id="SSF54211">
    <property type="entry name" value="Ribosomal protein S5 domain 2-like"/>
    <property type="match status" value="1"/>
</dbReference>
<dbReference type="PRINTS" id="PR01657">
    <property type="entry name" value="MCMFAMILY"/>
</dbReference>
<accession>A0ABW0S4H0</accession>
<dbReference type="RefSeq" id="WP_379775021.1">
    <property type="nucleotide sequence ID" value="NZ_JBHSMZ010000016.1"/>
</dbReference>
<dbReference type="InterPro" id="IPR027417">
    <property type="entry name" value="P-loop_NTPase"/>
</dbReference>
<dbReference type="Gene3D" id="3.30.230.10">
    <property type="match status" value="1"/>
</dbReference>
<dbReference type="SUPFAM" id="SSF52540">
    <property type="entry name" value="P-loop containing nucleoside triphosphate hydrolases"/>
    <property type="match status" value="1"/>
</dbReference>
<reference evidence="6" key="1">
    <citation type="journal article" date="2019" name="Int. J. Syst. Evol. Microbiol.">
        <title>The Global Catalogue of Microorganisms (GCM) 10K type strain sequencing project: providing services to taxonomists for standard genome sequencing and annotation.</title>
        <authorList>
            <consortium name="The Broad Institute Genomics Platform"/>
            <consortium name="The Broad Institute Genome Sequencing Center for Infectious Disease"/>
            <person name="Wu L."/>
            <person name="Ma J."/>
        </authorList>
    </citation>
    <scope>NUCLEOTIDE SEQUENCE [LARGE SCALE GENOMIC DNA]</scope>
    <source>
        <strain evidence="6">CGMCC 4.5798</strain>
    </source>
</reference>
<dbReference type="InterPro" id="IPR001208">
    <property type="entry name" value="MCM_dom"/>
</dbReference>
<keyword evidence="2" id="KW-0547">Nucleotide-binding</keyword>
<organism evidence="5 6">
    <name type="scientific">Massilia aerilata</name>
    <dbReference type="NCBI Taxonomy" id="453817"/>
    <lineage>
        <taxon>Bacteria</taxon>
        <taxon>Pseudomonadati</taxon>
        <taxon>Pseudomonadota</taxon>
        <taxon>Betaproteobacteria</taxon>
        <taxon>Burkholderiales</taxon>
        <taxon>Oxalobacteraceae</taxon>
        <taxon>Telluria group</taxon>
        <taxon>Massilia</taxon>
    </lineage>
</organism>
<gene>
    <name evidence="5" type="ORF">ACFPO9_22200</name>
</gene>
<dbReference type="Proteomes" id="UP001596086">
    <property type="component" value="Unassembled WGS sequence"/>
</dbReference>
<dbReference type="InterPro" id="IPR020568">
    <property type="entry name" value="Ribosomal_Su5_D2-typ_SF"/>
</dbReference>
<proteinExistence type="inferred from homology"/>
<evidence type="ECO:0000256" key="1">
    <source>
        <dbReference type="ARBA" id="ARBA00006354"/>
    </source>
</evidence>
<dbReference type="NCBIfam" id="TIGR00368">
    <property type="entry name" value="YifB family Mg chelatase-like AAA ATPase"/>
    <property type="match status" value="1"/>
</dbReference>
<dbReference type="InterPro" id="IPR004482">
    <property type="entry name" value="Mg_chelat-rel"/>
</dbReference>
<evidence type="ECO:0000256" key="2">
    <source>
        <dbReference type="ARBA" id="ARBA00022741"/>
    </source>
</evidence>
<dbReference type="Pfam" id="PF01078">
    <property type="entry name" value="Mg_chelatase"/>
    <property type="match status" value="1"/>
</dbReference>
<evidence type="ECO:0000259" key="4">
    <source>
        <dbReference type="SMART" id="SM00382"/>
    </source>
</evidence>
<dbReference type="EMBL" id="JBHSMZ010000016">
    <property type="protein sequence ID" value="MFC5551241.1"/>
    <property type="molecule type" value="Genomic_DNA"/>
</dbReference>
<keyword evidence="6" id="KW-1185">Reference proteome</keyword>
<evidence type="ECO:0000313" key="6">
    <source>
        <dbReference type="Proteomes" id="UP001596086"/>
    </source>
</evidence>
<dbReference type="Gene3D" id="3.40.50.300">
    <property type="entry name" value="P-loop containing nucleotide triphosphate hydrolases"/>
    <property type="match status" value="1"/>
</dbReference>
<dbReference type="InterPro" id="IPR014721">
    <property type="entry name" value="Ribsml_uS5_D2-typ_fold_subgr"/>
</dbReference>
<dbReference type="InterPro" id="IPR003593">
    <property type="entry name" value="AAA+_ATPase"/>
</dbReference>
<evidence type="ECO:0000313" key="5">
    <source>
        <dbReference type="EMBL" id="MFC5551241.1"/>
    </source>
</evidence>